<protein>
    <submittedName>
        <fullName evidence="1">Uncharacterized protein</fullName>
    </submittedName>
</protein>
<accession>A0A0B6YC46</accession>
<gene>
    <name evidence="1" type="primary">ORF18809</name>
</gene>
<sequence length="51" mass="5683">MCSVMKTEVVFQHAPRENDSHIKYQLRLLKIDSGVNELLLKASRPTASGGL</sequence>
<name>A0A0B6YC46_9EUPU</name>
<organism evidence="1">
    <name type="scientific">Arion vulgaris</name>
    <dbReference type="NCBI Taxonomy" id="1028688"/>
    <lineage>
        <taxon>Eukaryota</taxon>
        <taxon>Metazoa</taxon>
        <taxon>Spiralia</taxon>
        <taxon>Lophotrochozoa</taxon>
        <taxon>Mollusca</taxon>
        <taxon>Gastropoda</taxon>
        <taxon>Heterobranchia</taxon>
        <taxon>Euthyneura</taxon>
        <taxon>Panpulmonata</taxon>
        <taxon>Eupulmonata</taxon>
        <taxon>Stylommatophora</taxon>
        <taxon>Helicina</taxon>
        <taxon>Arionoidea</taxon>
        <taxon>Arionidae</taxon>
        <taxon>Arion</taxon>
    </lineage>
</organism>
<dbReference type="AlphaFoldDB" id="A0A0B6YC46"/>
<dbReference type="EMBL" id="HACG01006160">
    <property type="protein sequence ID" value="CEK53025.1"/>
    <property type="molecule type" value="Transcribed_RNA"/>
</dbReference>
<reference evidence="1" key="1">
    <citation type="submission" date="2014-12" db="EMBL/GenBank/DDBJ databases">
        <title>Insight into the proteome of Arion vulgaris.</title>
        <authorList>
            <person name="Aradska J."/>
            <person name="Bulat T."/>
            <person name="Smidak R."/>
            <person name="Sarate P."/>
            <person name="Gangsoo J."/>
            <person name="Sialana F."/>
            <person name="Bilban M."/>
            <person name="Lubec G."/>
        </authorList>
    </citation>
    <scope>NUCLEOTIDE SEQUENCE</scope>
    <source>
        <tissue evidence="1">Skin</tissue>
    </source>
</reference>
<evidence type="ECO:0000313" key="1">
    <source>
        <dbReference type="EMBL" id="CEK53025.1"/>
    </source>
</evidence>
<proteinExistence type="predicted"/>